<evidence type="ECO:0000256" key="1">
    <source>
        <dbReference type="SAM" id="MobiDB-lite"/>
    </source>
</evidence>
<reference evidence="2" key="1">
    <citation type="journal article" date="2020" name="Stud. Mycol.">
        <title>101 Dothideomycetes genomes: a test case for predicting lifestyles and emergence of pathogens.</title>
        <authorList>
            <person name="Haridas S."/>
            <person name="Albert R."/>
            <person name="Binder M."/>
            <person name="Bloem J."/>
            <person name="Labutti K."/>
            <person name="Salamov A."/>
            <person name="Andreopoulos B."/>
            <person name="Baker S."/>
            <person name="Barry K."/>
            <person name="Bills G."/>
            <person name="Bluhm B."/>
            <person name="Cannon C."/>
            <person name="Castanera R."/>
            <person name="Culley D."/>
            <person name="Daum C."/>
            <person name="Ezra D."/>
            <person name="Gonzalez J."/>
            <person name="Henrissat B."/>
            <person name="Kuo A."/>
            <person name="Liang C."/>
            <person name="Lipzen A."/>
            <person name="Lutzoni F."/>
            <person name="Magnuson J."/>
            <person name="Mondo S."/>
            <person name="Nolan M."/>
            <person name="Ohm R."/>
            <person name="Pangilinan J."/>
            <person name="Park H.-J."/>
            <person name="Ramirez L."/>
            <person name="Alfaro M."/>
            <person name="Sun H."/>
            <person name="Tritt A."/>
            <person name="Yoshinaga Y."/>
            <person name="Zwiers L.-H."/>
            <person name="Turgeon B."/>
            <person name="Goodwin S."/>
            <person name="Spatafora J."/>
            <person name="Crous P."/>
            <person name="Grigoriev I."/>
        </authorList>
    </citation>
    <scope>NUCLEOTIDE SEQUENCE</scope>
    <source>
        <strain evidence="2">CBS 122681</strain>
    </source>
</reference>
<feature type="compositionally biased region" description="Basic and acidic residues" evidence="1">
    <location>
        <begin position="125"/>
        <end position="136"/>
    </location>
</feature>
<feature type="compositionally biased region" description="Basic and acidic residues" evidence="1">
    <location>
        <begin position="80"/>
        <end position="109"/>
    </location>
</feature>
<feature type="region of interest" description="Disordered" evidence="1">
    <location>
        <begin position="17"/>
        <end position="109"/>
    </location>
</feature>
<organism evidence="2 3">
    <name type="scientific">Lophiostoma macrostomum CBS 122681</name>
    <dbReference type="NCBI Taxonomy" id="1314788"/>
    <lineage>
        <taxon>Eukaryota</taxon>
        <taxon>Fungi</taxon>
        <taxon>Dikarya</taxon>
        <taxon>Ascomycota</taxon>
        <taxon>Pezizomycotina</taxon>
        <taxon>Dothideomycetes</taxon>
        <taxon>Pleosporomycetidae</taxon>
        <taxon>Pleosporales</taxon>
        <taxon>Lophiostomataceae</taxon>
        <taxon>Lophiostoma</taxon>
    </lineage>
</organism>
<evidence type="ECO:0000313" key="2">
    <source>
        <dbReference type="EMBL" id="KAF2650139.1"/>
    </source>
</evidence>
<dbReference type="OrthoDB" id="10648831at2759"/>
<sequence length="166" mass="18851">MTRSRKTMQMNDKFQQIEKRNIPNWAGPSTSTAPAPTRPSAHQRIPQPVIPRTQPHQTLRDPVGELGWEVLSDASGTEENGDKQARAKRDHLARNERQKAWTGEQKQRAVEQAEINRRITQDEQAHLAKTAERRAWVESGGASTKVPSEKKAGWFGWLPTMPWNAK</sequence>
<feature type="compositionally biased region" description="Low complexity" evidence="1">
    <location>
        <begin position="28"/>
        <end position="40"/>
    </location>
</feature>
<dbReference type="AlphaFoldDB" id="A0A6A6SR11"/>
<feature type="region of interest" description="Disordered" evidence="1">
    <location>
        <begin position="125"/>
        <end position="148"/>
    </location>
</feature>
<protein>
    <submittedName>
        <fullName evidence="2">Uncharacterized protein</fullName>
    </submittedName>
</protein>
<proteinExistence type="predicted"/>
<name>A0A6A6SR11_9PLEO</name>
<dbReference type="Proteomes" id="UP000799324">
    <property type="component" value="Unassembled WGS sequence"/>
</dbReference>
<keyword evidence="3" id="KW-1185">Reference proteome</keyword>
<accession>A0A6A6SR11</accession>
<dbReference type="EMBL" id="MU004466">
    <property type="protein sequence ID" value="KAF2650139.1"/>
    <property type="molecule type" value="Genomic_DNA"/>
</dbReference>
<gene>
    <name evidence="2" type="ORF">K491DRAFT_721052</name>
</gene>
<evidence type="ECO:0000313" key="3">
    <source>
        <dbReference type="Proteomes" id="UP000799324"/>
    </source>
</evidence>